<keyword evidence="6" id="KW-1185">Reference proteome</keyword>
<dbReference type="CDD" id="cd02440">
    <property type="entry name" value="AdoMet_MTases"/>
    <property type="match status" value="1"/>
</dbReference>
<dbReference type="Gene3D" id="3.40.50.150">
    <property type="entry name" value="Vaccinia Virus protein VP39"/>
    <property type="match status" value="1"/>
</dbReference>
<dbReference type="PROSITE" id="PS51585">
    <property type="entry name" value="SAM_MT_TPMT"/>
    <property type="match status" value="1"/>
</dbReference>
<dbReference type="RefSeq" id="WP_206587869.1">
    <property type="nucleotide sequence ID" value="NZ_JAFKCU010000004.1"/>
</dbReference>
<comment type="caution">
    <text evidence="5">The sequence shown here is derived from an EMBL/GenBank/DDBJ whole genome shotgun (WGS) entry which is preliminary data.</text>
</comment>
<dbReference type="Proteomes" id="UP000664480">
    <property type="component" value="Unassembled WGS sequence"/>
</dbReference>
<dbReference type="InterPro" id="IPR008854">
    <property type="entry name" value="TPMT"/>
</dbReference>
<evidence type="ECO:0000313" key="5">
    <source>
        <dbReference type="EMBL" id="MBN7817198.1"/>
    </source>
</evidence>
<dbReference type="InterPro" id="IPR029063">
    <property type="entry name" value="SAM-dependent_MTases_sf"/>
</dbReference>
<reference evidence="5 6" key="1">
    <citation type="submission" date="2021-03" db="EMBL/GenBank/DDBJ databases">
        <title>novel species isolated from a fishpond in China.</title>
        <authorList>
            <person name="Lu H."/>
            <person name="Cai Z."/>
        </authorList>
    </citation>
    <scope>NUCLEOTIDE SEQUENCE [LARGE SCALE GENOMIC DNA]</scope>
    <source>
        <strain evidence="5 6">YJ13C</strain>
    </source>
</reference>
<gene>
    <name evidence="5" type="ORF">J0A69_17290</name>
</gene>
<dbReference type="EMBL" id="JAFKCU010000004">
    <property type="protein sequence ID" value="MBN7817198.1"/>
    <property type="molecule type" value="Genomic_DNA"/>
</dbReference>
<keyword evidence="1" id="KW-0597">Phosphoprotein</keyword>
<dbReference type="PANTHER" id="PTHR32183">
    <property type="match status" value="1"/>
</dbReference>
<sequence>MADLDENYWSERYRNASTGWDIGFPSPPIVQYLDQIENKEVEILIPGAGNSYEASYAFKKGFSNVNILDLSREPLNNFKRANPEFPDSQLHHEDFFLHMHQYDLILEQTFFCAIDPRLREKYVTKVHELLKPGGKLVGVLFNRHFELQGPPFGGDKEEYQLLFSKKFKVECLETCYNSIPQRQNSEVFIIMKKSNA</sequence>
<dbReference type="GO" id="GO:0032259">
    <property type="term" value="P:methylation"/>
    <property type="evidence" value="ECO:0007669"/>
    <property type="project" value="UniProtKB-KW"/>
</dbReference>
<proteinExistence type="predicted"/>
<name>A0ABS3CJC4_9BACT</name>
<accession>A0ABS3CJC4</accession>
<dbReference type="GO" id="GO:0008168">
    <property type="term" value="F:methyltransferase activity"/>
    <property type="evidence" value="ECO:0007669"/>
    <property type="project" value="UniProtKB-KW"/>
</dbReference>
<evidence type="ECO:0000256" key="1">
    <source>
        <dbReference type="ARBA" id="ARBA00022553"/>
    </source>
</evidence>
<keyword evidence="4" id="KW-0949">S-adenosyl-L-methionine</keyword>
<evidence type="ECO:0000256" key="2">
    <source>
        <dbReference type="ARBA" id="ARBA00022603"/>
    </source>
</evidence>
<protein>
    <submittedName>
        <fullName evidence="5">Methyltransferase domain-containing protein</fullName>
    </submittedName>
</protein>
<evidence type="ECO:0000256" key="3">
    <source>
        <dbReference type="ARBA" id="ARBA00022679"/>
    </source>
</evidence>
<dbReference type="PANTHER" id="PTHR32183:SF6">
    <property type="entry name" value="CYSTEINE SULFINATE DESULFINASE_CYSTEINE DESULFURASE AND RELATED ENZYMES"/>
    <property type="match status" value="1"/>
</dbReference>
<organism evidence="5 6">
    <name type="scientific">Algoriphagus pacificus</name>
    <dbReference type="NCBI Taxonomy" id="2811234"/>
    <lineage>
        <taxon>Bacteria</taxon>
        <taxon>Pseudomonadati</taxon>
        <taxon>Bacteroidota</taxon>
        <taxon>Cytophagia</taxon>
        <taxon>Cytophagales</taxon>
        <taxon>Cyclobacteriaceae</taxon>
        <taxon>Algoriphagus</taxon>
    </lineage>
</organism>
<evidence type="ECO:0000256" key="4">
    <source>
        <dbReference type="ARBA" id="ARBA00022691"/>
    </source>
</evidence>
<keyword evidence="3" id="KW-0808">Transferase</keyword>
<evidence type="ECO:0000313" key="6">
    <source>
        <dbReference type="Proteomes" id="UP000664480"/>
    </source>
</evidence>
<dbReference type="Pfam" id="PF05724">
    <property type="entry name" value="TPMT"/>
    <property type="match status" value="1"/>
</dbReference>
<dbReference type="SUPFAM" id="SSF53335">
    <property type="entry name" value="S-adenosyl-L-methionine-dependent methyltransferases"/>
    <property type="match status" value="1"/>
</dbReference>
<keyword evidence="2 5" id="KW-0489">Methyltransferase</keyword>